<evidence type="ECO:0000256" key="5">
    <source>
        <dbReference type="ARBA" id="ARBA00023163"/>
    </source>
</evidence>
<dbReference type="Proteomes" id="UP000472262">
    <property type="component" value="Unassembled WGS sequence"/>
</dbReference>
<evidence type="ECO:0000256" key="4">
    <source>
        <dbReference type="ARBA" id="ARBA00023015"/>
    </source>
</evidence>
<evidence type="ECO:0000256" key="6">
    <source>
        <dbReference type="ARBA" id="ARBA00023242"/>
    </source>
</evidence>
<dbReference type="InterPro" id="IPR006942">
    <property type="entry name" value="TH1"/>
</dbReference>
<keyword evidence="3" id="KW-0678">Repressor</keyword>
<name>A0A672QEI6_SINGR</name>
<evidence type="ECO:0000313" key="7">
    <source>
        <dbReference type="Ensembl" id="ENSSGRP00000074199.1"/>
    </source>
</evidence>
<dbReference type="Ensembl" id="ENSSGRT00000078988.1">
    <property type="protein sequence ID" value="ENSSGRP00000074199.1"/>
    <property type="gene ID" value="ENSSGRG00000037638.1"/>
</dbReference>
<dbReference type="AlphaFoldDB" id="A0A672QEI6"/>
<protein>
    <submittedName>
        <fullName evidence="7">Negative elongation factor C/D</fullName>
    </submittedName>
</protein>
<keyword evidence="4" id="KW-0805">Transcription regulation</keyword>
<organism evidence="7 8">
    <name type="scientific">Sinocyclocheilus grahami</name>
    <name type="common">Dianchi golden-line fish</name>
    <name type="synonym">Barbus grahami</name>
    <dbReference type="NCBI Taxonomy" id="75366"/>
    <lineage>
        <taxon>Eukaryota</taxon>
        <taxon>Metazoa</taxon>
        <taxon>Chordata</taxon>
        <taxon>Craniata</taxon>
        <taxon>Vertebrata</taxon>
        <taxon>Euteleostomi</taxon>
        <taxon>Actinopterygii</taxon>
        <taxon>Neopterygii</taxon>
        <taxon>Teleostei</taxon>
        <taxon>Ostariophysi</taxon>
        <taxon>Cypriniformes</taxon>
        <taxon>Cyprinidae</taxon>
        <taxon>Cyprininae</taxon>
        <taxon>Sinocyclocheilus</taxon>
    </lineage>
</organism>
<sequence length="582" mass="65867">IEEIRLFLSMDEEFYGNAGEWEGHDGNMEDADGKVQEQCLQKFSSRDYIMEPTVFNTLKTYFQAGGSPEHVIQLLSENYSAVAQTVNLLAEWLIQMGVEPAQVQERVENHLKSLLIKHFDPQKADSIFTVEGETPAWLEQMIAHTTWRDLFYKLAEAHPDCLMLNFTVKLISDAGYQGEITSVSTACQQLEVFSRVLRTSLATLLDGGEQNLEKNLPEFAKMVCHGEHTYLFAQAMMSILAQEEQGGSAMRRIGQEVQKYAHERGHDASQITLALGTAAAYPRACQALGAMLSKGALNPADITVLFKMFSSMDPPPVELIRVPAFLDLFMQSLFKPGAKINQDHKHKYIHILAYAASVVETWKKNKRVNINKDELKSTSKAIETVHNLCCNENKGATELVAELSTLYQCIRFPVVAMGVLKWVDWTVSEPRYFQLQTDHTPVHLALLDEISTCHQLLHPQVLQLLIKLFETEHSQLDVMEQLELKKTLLDRMVHLLSRGYVLPVVGYIRKCLEKLNTDISLIRYFVTEVLDVITPPYTSDFVQLFLPILENDSIAGTIRTEGEHDPVAEFIAHCKSNFIMMN</sequence>
<dbReference type="Pfam" id="PF04858">
    <property type="entry name" value="TH1"/>
    <property type="match status" value="1"/>
</dbReference>
<dbReference type="GO" id="GO:0032021">
    <property type="term" value="C:NELF complex"/>
    <property type="evidence" value="ECO:0007669"/>
    <property type="project" value="TreeGrafter"/>
</dbReference>
<comment type="similarity">
    <text evidence="2">Belongs to the NELF-D family.</text>
</comment>
<dbReference type="InParanoid" id="A0A672QEI6"/>
<keyword evidence="6" id="KW-0539">Nucleus</keyword>
<gene>
    <name evidence="7" type="primary">LOC107596854</name>
</gene>
<reference evidence="7" key="2">
    <citation type="submission" date="2025-09" db="UniProtKB">
        <authorList>
            <consortium name="Ensembl"/>
        </authorList>
    </citation>
    <scope>IDENTIFICATION</scope>
</reference>
<comment type="subcellular location">
    <subcellularLocation>
        <location evidence="1">Nucleus</location>
    </subcellularLocation>
</comment>
<dbReference type="GO" id="GO:0034244">
    <property type="term" value="P:negative regulation of transcription elongation by RNA polymerase II"/>
    <property type="evidence" value="ECO:0007669"/>
    <property type="project" value="TreeGrafter"/>
</dbReference>
<dbReference type="OMA" id="CHSEHTY"/>
<evidence type="ECO:0000256" key="3">
    <source>
        <dbReference type="ARBA" id="ARBA00022491"/>
    </source>
</evidence>
<evidence type="ECO:0000256" key="2">
    <source>
        <dbReference type="ARBA" id="ARBA00005726"/>
    </source>
</evidence>
<reference evidence="7" key="1">
    <citation type="submission" date="2025-08" db="UniProtKB">
        <authorList>
            <consortium name="Ensembl"/>
        </authorList>
    </citation>
    <scope>IDENTIFICATION</scope>
</reference>
<dbReference type="PANTHER" id="PTHR12144:SF0">
    <property type="entry name" value="NEGATIVE ELONGATION FACTOR C_D"/>
    <property type="match status" value="1"/>
</dbReference>
<dbReference type="GO" id="GO:0003723">
    <property type="term" value="F:RNA binding"/>
    <property type="evidence" value="ECO:0007669"/>
    <property type="project" value="TreeGrafter"/>
</dbReference>
<accession>A0A672QEI6</accession>
<dbReference type="PANTHER" id="PTHR12144">
    <property type="entry name" value="NEGATIVE ELONGATION FACTOR D"/>
    <property type="match status" value="1"/>
</dbReference>
<evidence type="ECO:0000256" key="1">
    <source>
        <dbReference type="ARBA" id="ARBA00004123"/>
    </source>
</evidence>
<proteinExistence type="inferred from homology"/>
<keyword evidence="8" id="KW-1185">Reference proteome</keyword>
<evidence type="ECO:0000313" key="8">
    <source>
        <dbReference type="Proteomes" id="UP000472262"/>
    </source>
</evidence>
<keyword evidence="5" id="KW-0804">Transcription</keyword>